<proteinExistence type="predicted"/>
<dbReference type="OrthoDB" id="4567939at2"/>
<dbReference type="SUPFAM" id="SSF46689">
    <property type="entry name" value="Homeodomain-like"/>
    <property type="match status" value="1"/>
</dbReference>
<dbReference type="EMBL" id="FPJG01000006">
    <property type="protein sequence ID" value="SFW84072.1"/>
    <property type="molecule type" value="Genomic_DNA"/>
</dbReference>
<dbReference type="InterPro" id="IPR009057">
    <property type="entry name" value="Homeodomain-like_sf"/>
</dbReference>
<keyword evidence="1" id="KW-0805">Transcription regulation</keyword>
<dbReference type="Pfam" id="PF21993">
    <property type="entry name" value="TetR_C_13_2"/>
    <property type="match status" value="1"/>
</dbReference>
<keyword evidence="7" id="KW-1185">Reference proteome</keyword>
<dbReference type="InterPro" id="IPR054156">
    <property type="entry name" value="YxaF_TetR_C"/>
</dbReference>
<organism evidence="6 7">
    <name type="scientific">Amycolatopsis australiensis</name>
    <dbReference type="NCBI Taxonomy" id="546364"/>
    <lineage>
        <taxon>Bacteria</taxon>
        <taxon>Bacillati</taxon>
        <taxon>Actinomycetota</taxon>
        <taxon>Actinomycetes</taxon>
        <taxon>Pseudonocardiales</taxon>
        <taxon>Pseudonocardiaceae</taxon>
        <taxon>Amycolatopsis</taxon>
    </lineage>
</organism>
<evidence type="ECO:0000313" key="6">
    <source>
        <dbReference type="EMBL" id="SFW84072.1"/>
    </source>
</evidence>
<dbReference type="AlphaFoldDB" id="A0A1K1SI49"/>
<dbReference type="Proteomes" id="UP000182740">
    <property type="component" value="Unassembled WGS sequence"/>
</dbReference>
<dbReference type="GO" id="GO:0003677">
    <property type="term" value="F:DNA binding"/>
    <property type="evidence" value="ECO:0007669"/>
    <property type="project" value="UniProtKB-KW"/>
</dbReference>
<sequence>MTRTPRERMVLSAAQLVRIHGVGATGMRDVVAHAEAPRGSLQHYFPGGKDQLIGEAVAWAGDYAARRVARLAAKLTDPAPGRLFEAMAAQWRDEFTAQGFDAGCPLVATVADTAATSDGLREAVAKAFDGWQRPVAATLEELGVPASRSTSLAVLMLSTLEGAIVLARAHRSVAPLDTVVAELRPLLDGAAVKRRRRAGAGE</sequence>
<keyword evidence="3" id="KW-0804">Transcription</keyword>
<dbReference type="Pfam" id="PF00440">
    <property type="entry name" value="TetR_N"/>
    <property type="match status" value="1"/>
</dbReference>
<evidence type="ECO:0000259" key="5">
    <source>
        <dbReference type="Pfam" id="PF21993"/>
    </source>
</evidence>
<reference evidence="7" key="1">
    <citation type="submission" date="2016-11" db="EMBL/GenBank/DDBJ databases">
        <authorList>
            <person name="Varghese N."/>
            <person name="Submissions S."/>
        </authorList>
    </citation>
    <scope>NUCLEOTIDE SEQUENCE [LARGE SCALE GENOMIC DNA]</scope>
    <source>
        <strain evidence="7">DSM 44671</strain>
    </source>
</reference>
<accession>A0A1K1SI49</accession>
<keyword evidence="2 6" id="KW-0238">DNA-binding</keyword>
<gene>
    <name evidence="6" type="ORF">SAMN04489730_5786</name>
</gene>
<evidence type="ECO:0000256" key="1">
    <source>
        <dbReference type="ARBA" id="ARBA00023015"/>
    </source>
</evidence>
<feature type="domain" description="HTH tetR-type" evidence="4">
    <location>
        <begin position="13"/>
        <end position="55"/>
    </location>
</feature>
<evidence type="ECO:0000313" key="7">
    <source>
        <dbReference type="Proteomes" id="UP000182740"/>
    </source>
</evidence>
<protein>
    <submittedName>
        <fullName evidence="6">DNA-binding transcriptional regulator, AcrR family</fullName>
    </submittedName>
</protein>
<dbReference type="Gene3D" id="1.10.357.10">
    <property type="entry name" value="Tetracycline Repressor, domain 2"/>
    <property type="match status" value="1"/>
</dbReference>
<dbReference type="InterPro" id="IPR036271">
    <property type="entry name" value="Tet_transcr_reg_TetR-rel_C_sf"/>
</dbReference>
<evidence type="ECO:0000256" key="2">
    <source>
        <dbReference type="ARBA" id="ARBA00023125"/>
    </source>
</evidence>
<evidence type="ECO:0000259" key="4">
    <source>
        <dbReference type="Pfam" id="PF00440"/>
    </source>
</evidence>
<dbReference type="SUPFAM" id="SSF48498">
    <property type="entry name" value="Tetracyclin repressor-like, C-terminal domain"/>
    <property type="match status" value="1"/>
</dbReference>
<name>A0A1K1SI49_9PSEU</name>
<dbReference type="PANTHER" id="PTHR47506">
    <property type="entry name" value="TRANSCRIPTIONAL REGULATORY PROTEIN"/>
    <property type="match status" value="1"/>
</dbReference>
<dbReference type="PANTHER" id="PTHR47506:SF3">
    <property type="entry name" value="HTH-TYPE TRANSCRIPTIONAL REGULATOR LMRA"/>
    <property type="match status" value="1"/>
</dbReference>
<feature type="domain" description="Transcriptional regulator LmrA/YxaF-like C-terminal" evidence="5">
    <location>
        <begin position="82"/>
        <end position="180"/>
    </location>
</feature>
<dbReference type="InterPro" id="IPR001647">
    <property type="entry name" value="HTH_TetR"/>
</dbReference>
<evidence type="ECO:0000256" key="3">
    <source>
        <dbReference type="ARBA" id="ARBA00023163"/>
    </source>
</evidence>